<feature type="domain" description="Nucleoside transporter/FeoB GTPase Gate" evidence="2">
    <location>
        <begin position="276"/>
        <end position="379"/>
    </location>
</feature>
<feature type="domain" description="Nucleoside transporter/FeoB GTPase Gate" evidence="2">
    <location>
        <begin position="49"/>
        <end position="155"/>
    </location>
</feature>
<accession>A0ABY9TMD1</accession>
<feature type="transmembrane region" description="Helical" evidence="1">
    <location>
        <begin position="205"/>
        <end position="224"/>
    </location>
</feature>
<dbReference type="Proteomes" id="UP001248581">
    <property type="component" value="Chromosome"/>
</dbReference>
<feature type="transmembrane region" description="Helical" evidence="1">
    <location>
        <begin position="388"/>
        <end position="408"/>
    </location>
</feature>
<feature type="transmembrane region" description="Helical" evidence="1">
    <location>
        <begin position="140"/>
        <end position="160"/>
    </location>
</feature>
<dbReference type="InterPro" id="IPR011415">
    <property type="entry name" value="SpmA_SpmB"/>
</dbReference>
<keyword evidence="1" id="KW-0472">Membrane</keyword>
<dbReference type="PANTHER" id="PTHR35793">
    <property type="entry name" value="INNER MEMBRANE PROTEIN YJIG"/>
    <property type="match status" value="1"/>
</dbReference>
<dbReference type="RefSeq" id="WP_348389177.1">
    <property type="nucleotide sequence ID" value="NZ_CP134146.1"/>
</dbReference>
<organism evidence="3 4">
    <name type="scientific">Thalassotalea nanhaiensis</name>
    <dbReference type="NCBI Taxonomy" id="3065648"/>
    <lineage>
        <taxon>Bacteria</taxon>
        <taxon>Pseudomonadati</taxon>
        <taxon>Pseudomonadota</taxon>
        <taxon>Gammaproteobacteria</taxon>
        <taxon>Alteromonadales</taxon>
        <taxon>Colwelliaceae</taxon>
        <taxon>Thalassotalea</taxon>
    </lineage>
</organism>
<dbReference type="InterPro" id="IPR052549">
    <property type="entry name" value="SpmB"/>
</dbReference>
<dbReference type="InterPro" id="IPR011642">
    <property type="entry name" value="Gate_dom"/>
</dbReference>
<evidence type="ECO:0000313" key="4">
    <source>
        <dbReference type="Proteomes" id="UP001248581"/>
    </source>
</evidence>
<feature type="transmembrane region" description="Helical" evidence="1">
    <location>
        <begin position="172"/>
        <end position="193"/>
    </location>
</feature>
<evidence type="ECO:0000259" key="2">
    <source>
        <dbReference type="Pfam" id="PF07670"/>
    </source>
</evidence>
<keyword evidence="1" id="KW-0812">Transmembrane</keyword>
<feature type="transmembrane region" description="Helical" evidence="1">
    <location>
        <begin position="276"/>
        <end position="294"/>
    </location>
</feature>
<dbReference type="PANTHER" id="PTHR35793:SF2">
    <property type="entry name" value="INNER MEMBRANE PROTEIN YJIG"/>
    <property type="match status" value="1"/>
</dbReference>
<dbReference type="Pfam" id="PF07670">
    <property type="entry name" value="Gate"/>
    <property type="match status" value="2"/>
</dbReference>
<feature type="transmembrane region" description="Helical" evidence="1">
    <location>
        <begin position="365"/>
        <end position="381"/>
    </location>
</feature>
<name>A0ABY9TMD1_9GAMM</name>
<evidence type="ECO:0000313" key="3">
    <source>
        <dbReference type="EMBL" id="WNC70036.1"/>
    </source>
</evidence>
<reference evidence="4" key="1">
    <citation type="submission" date="2023-09" db="EMBL/GenBank/DDBJ databases">
        <authorList>
            <person name="Zhang C."/>
        </authorList>
    </citation>
    <scope>NUCLEOTIDE SEQUENCE [LARGE SCALE GENOMIC DNA]</scope>
    <source>
        <strain evidence="4">SQ345</strain>
    </source>
</reference>
<keyword evidence="1" id="KW-1133">Transmembrane helix</keyword>
<proteinExistence type="predicted"/>
<keyword evidence="4" id="KW-1185">Reference proteome</keyword>
<feature type="transmembrane region" description="Helical" evidence="1">
    <location>
        <begin position="236"/>
        <end position="255"/>
    </location>
</feature>
<evidence type="ECO:0000256" key="1">
    <source>
        <dbReference type="SAM" id="Phobius"/>
    </source>
</evidence>
<sequence>MLNIIWLFFFIFAFVVSLYQWLVLGNAAIFEDLLSSIISMSKVTVEIAIGLIGILSFWLGMMKIAESGGIVNKIAQAISPLFSRLMPEVPKNHPAFGSITMNLSANFLGLDNAATPLGLKAMSDLQEINPKKDTASNAQILFLVLNTSSVTLFPISVFVYRAQQGAAVATDVFIPILLATFASTLAGLVSVALFQRIKLYKGVILLYLSAAMALVAALVIYLAQLTAEQLAQQSSLMGNFLIISVLISFLGIAHLKKVNVYDQFIIGAKEGFEVSVKLIPYLLAMLCAIGVFRASGALDLIVDSIRNLVIYMGGDTRFVDALPTAFMKPLSGSGSRAMMIETMNAHGADSFAGRLASIMQGSTETTFYVLAVYFGSVGIRYSRHAITCGLIADVSGICAGIGVCYWFFG</sequence>
<protein>
    <submittedName>
        <fullName evidence="3">Nucleoside recognition domain-containing protein</fullName>
    </submittedName>
</protein>
<dbReference type="EMBL" id="CP134146">
    <property type="protein sequence ID" value="WNC70036.1"/>
    <property type="molecule type" value="Genomic_DNA"/>
</dbReference>
<gene>
    <name evidence="3" type="ORF">RI845_07830</name>
</gene>
<dbReference type="PIRSF" id="PIRSF036542">
    <property type="entry name" value="SpmA_SpmB"/>
    <property type="match status" value="1"/>
</dbReference>
<feature type="transmembrane region" description="Helical" evidence="1">
    <location>
        <begin position="37"/>
        <end position="59"/>
    </location>
</feature>